<feature type="region of interest" description="Disordered" evidence="1">
    <location>
        <begin position="55"/>
        <end position="90"/>
    </location>
</feature>
<dbReference type="EMBL" id="SNRW01001481">
    <property type="protein sequence ID" value="KAA6396232.1"/>
    <property type="molecule type" value="Genomic_DNA"/>
</dbReference>
<feature type="compositionally biased region" description="Basic and acidic residues" evidence="1">
    <location>
        <begin position="67"/>
        <end position="76"/>
    </location>
</feature>
<organism evidence="2 3">
    <name type="scientific">Streblomastix strix</name>
    <dbReference type="NCBI Taxonomy" id="222440"/>
    <lineage>
        <taxon>Eukaryota</taxon>
        <taxon>Metamonada</taxon>
        <taxon>Preaxostyla</taxon>
        <taxon>Oxymonadida</taxon>
        <taxon>Streblomastigidae</taxon>
        <taxon>Streblomastix</taxon>
    </lineage>
</organism>
<protein>
    <submittedName>
        <fullName evidence="2">Uncharacterized protein</fullName>
    </submittedName>
</protein>
<comment type="caution">
    <text evidence="2">The sequence shown here is derived from an EMBL/GenBank/DDBJ whole genome shotgun (WGS) entry which is preliminary data.</text>
</comment>
<evidence type="ECO:0000313" key="3">
    <source>
        <dbReference type="Proteomes" id="UP000324800"/>
    </source>
</evidence>
<evidence type="ECO:0000313" key="2">
    <source>
        <dbReference type="EMBL" id="KAA6396232.1"/>
    </source>
</evidence>
<dbReference type="Proteomes" id="UP000324800">
    <property type="component" value="Unassembled WGS sequence"/>
</dbReference>
<feature type="non-terminal residue" evidence="2">
    <location>
        <position position="1"/>
    </location>
</feature>
<gene>
    <name evidence="2" type="ORF">EZS28_008245</name>
</gene>
<evidence type="ECO:0000256" key="1">
    <source>
        <dbReference type="SAM" id="MobiDB-lite"/>
    </source>
</evidence>
<dbReference type="AlphaFoldDB" id="A0A5J4WNM9"/>
<accession>A0A5J4WNM9</accession>
<reference evidence="2 3" key="1">
    <citation type="submission" date="2019-03" db="EMBL/GenBank/DDBJ databases">
        <title>Single cell metagenomics reveals metabolic interactions within the superorganism composed of flagellate Streblomastix strix and complex community of Bacteroidetes bacteria on its surface.</title>
        <authorList>
            <person name="Treitli S.C."/>
            <person name="Kolisko M."/>
            <person name="Husnik F."/>
            <person name="Keeling P."/>
            <person name="Hampl V."/>
        </authorList>
    </citation>
    <scope>NUCLEOTIDE SEQUENCE [LARGE SCALE GENOMIC DNA]</scope>
    <source>
        <strain evidence="2">ST1C</strain>
    </source>
</reference>
<proteinExistence type="predicted"/>
<name>A0A5J4WNM9_9EUKA</name>
<sequence>LNISDGVARFINIHSQIYKSIPEAVIGLTTFVAEQIIETEKEDKEQLTRELERIVADGTDDNEDNDQSEHAIEPKHFTNGNDGLRKNDSKTQLQATVNEDANQKINIAKKNIRQLSNLQCKRIRWTRKKRLRDVVTGSNQRKWTLKSSNN</sequence>